<reference evidence="5 6" key="1">
    <citation type="submission" date="2018-01" db="EMBL/GenBank/DDBJ databases">
        <title>Denitrification phenotypes of diverse strains of Pseudomonas stutzeri.</title>
        <authorList>
            <person name="Milligan D.A."/>
            <person name="Bergaust L."/>
            <person name="Bakken L.R."/>
            <person name="Frostegard A."/>
        </authorList>
    </citation>
    <scope>NUCLEOTIDE SEQUENCE [LARGE SCALE GENOMIC DNA]</scope>
    <source>
        <strain evidence="5 6">24a75</strain>
    </source>
</reference>
<protein>
    <submittedName>
        <fullName evidence="5">Peptidase inhibitor I42</fullName>
    </submittedName>
</protein>
<evidence type="ECO:0000313" key="6">
    <source>
        <dbReference type="Proteomes" id="UP000236023"/>
    </source>
</evidence>
<dbReference type="EMBL" id="POUT01000009">
    <property type="protein sequence ID" value="PNG07376.1"/>
    <property type="molecule type" value="Genomic_DNA"/>
</dbReference>
<feature type="signal peptide" evidence="3">
    <location>
        <begin position="1"/>
        <end position="21"/>
    </location>
</feature>
<name>A0A2N8SY15_STUST</name>
<proteinExistence type="predicted"/>
<dbReference type="RefSeq" id="WP_102895117.1">
    <property type="nucleotide sequence ID" value="NZ_JAMOHU010000007.1"/>
</dbReference>
<evidence type="ECO:0000256" key="2">
    <source>
        <dbReference type="ARBA" id="ARBA00022704"/>
    </source>
</evidence>
<dbReference type="InterPro" id="IPR036331">
    <property type="entry name" value="Chagasin-like_sf"/>
</dbReference>
<feature type="domain" description="Proteinase inhibitor I42 chagasin" evidence="4">
    <location>
        <begin position="42"/>
        <end position="130"/>
    </location>
</feature>
<dbReference type="PANTHER" id="PTHR36530">
    <property type="entry name" value="INHIBITOR OF CYSTEINE PEPTIDASE"/>
    <property type="match status" value="1"/>
</dbReference>
<comment type="caution">
    <text evidence="5">The sequence shown here is derived from an EMBL/GenBank/DDBJ whole genome shotgun (WGS) entry which is preliminary data.</text>
</comment>
<dbReference type="InterPro" id="IPR052781">
    <property type="entry name" value="Cys_protease_inhibitor_I42"/>
</dbReference>
<keyword evidence="1" id="KW-0646">Protease inhibitor</keyword>
<keyword evidence="3" id="KW-0732">Signal</keyword>
<evidence type="ECO:0000256" key="1">
    <source>
        <dbReference type="ARBA" id="ARBA00022690"/>
    </source>
</evidence>
<dbReference type="Gene3D" id="2.60.40.2020">
    <property type="match status" value="1"/>
</dbReference>
<dbReference type="GO" id="GO:0004869">
    <property type="term" value="F:cysteine-type endopeptidase inhibitor activity"/>
    <property type="evidence" value="ECO:0007669"/>
    <property type="project" value="UniProtKB-KW"/>
</dbReference>
<keyword evidence="2" id="KW-0789">Thiol protease inhibitor</keyword>
<dbReference type="Proteomes" id="UP000236023">
    <property type="component" value="Unassembled WGS sequence"/>
</dbReference>
<accession>A0A2N8SY15</accession>
<evidence type="ECO:0000313" key="5">
    <source>
        <dbReference type="EMBL" id="PNG07376.1"/>
    </source>
</evidence>
<dbReference type="AlphaFoldDB" id="A0A2N8SY15"/>
<sequence>MSFVIPRLLLPVTFLLLGACAGKEQAPSSVVLGDDRRCPQALQTGQQLIVSLPSNPTTGYRWTLREAATGQLRSLGPEVFSNPKGDVIGGDGLSTWRFEAHAPGSGRLYLTYQRPWEPDAEPADLFDCRIEVH</sequence>
<dbReference type="Pfam" id="PF09394">
    <property type="entry name" value="Inhibitor_I42"/>
    <property type="match status" value="1"/>
</dbReference>
<dbReference type="SUPFAM" id="SSF141066">
    <property type="entry name" value="ICP-like"/>
    <property type="match status" value="1"/>
</dbReference>
<dbReference type="PANTHER" id="PTHR36530:SF1">
    <property type="entry name" value="AMOEBIASIN-1"/>
    <property type="match status" value="1"/>
</dbReference>
<dbReference type="PROSITE" id="PS51257">
    <property type="entry name" value="PROKAR_LIPOPROTEIN"/>
    <property type="match status" value="1"/>
</dbReference>
<organism evidence="5 6">
    <name type="scientific">Stutzerimonas stutzeri</name>
    <name type="common">Pseudomonas stutzeri</name>
    <dbReference type="NCBI Taxonomy" id="316"/>
    <lineage>
        <taxon>Bacteria</taxon>
        <taxon>Pseudomonadati</taxon>
        <taxon>Pseudomonadota</taxon>
        <taxon>Gammaproteobacteria</taxon>
        <taxon>Pseudomonadales</taxon>
        <taxon>Pseudomonadaceae</taxon>
        <taxon>Stutzerimonas</taxon>
    </lineage>
</organism>
<evidence type="ECO:0000259" key="4">
    <source>
        <dbReference type="Pfam" id="PF09394"/>
    </source>
</evidence>
<evidence type="ECO:0000256" key="3">
    <source>
        <dbReference type="SAM" id="SignalP"/>
    </source>
</evidence>
<dbReference type="InterPro" id="IPR018990">
    <property type="entry name" value="Prot_inh_I42_chagasin"/>
</dbReference>
<gene>
    <name evidence="5" type="ORF">CXK94_16315</name>
</gene>
<feature type="chain" id="PRO_5014977236" evidence="3">
    <location>
        <begin position="22"/>
        <end position="133"/>
    </location>
</feature>